<dbReference type="EMBL" id="JAOYFB010000038">
    <property type="protein sequence ID" value="KAK4026180.1"/>
    <property type="molecule type" value="Genomic_DNA"/>
</dbReference>
<reference evidence="1 2" key="1">
    <citation type="journal article" date="2023" name="Nucleic Acids Res.">
        <title>The hologenome of Daphnia magna reveals possible DNA methylation and microbiome-mediated evolution of the host genome.</title>
        <authorList>
            <person name="Chaturvedi A."/>
            <person name="Li X."/>
            <person name="Dhandapani V."/>
            <person name="Marshall H."/>
            <person name="Kissane S."/>
            <person name="Cuenca-Cambronero M."/>
            <person name="Asole G."/>
            <person name="Calvet F."/>
            <person name="Ruiz-Romero M."/>
            <person name="Marangio P."/>
            <person name="Guigo R."/>
            <person name="Rago D."/>
            <person name="Mirbahai L."/>
            <person name="Eastwood N."/>
            <person name="Colbourne J.K."/>
            <person name="Zhou J."/>
            <person name="Mallon E."/>
            <person name="Orsini L."/>
        </authorList>
    </citation>
    <scope>NUCLEOTIDE SEQUENCE [LARGE SCALE GENOMIC DNA]</scope>
    <source>
        <strain evidence="1">LRV0_1</strain>
    </source>
</reference>
<name>A0ABR0AM42_9CRUS</name>
<evidence type="ECO:0000313" key="2">
    <source>
        <dbReference type="Proteomes" id="UP001234178"/>
    </source>
</evidence>
<comment type="caution">
    <text evidence="1">The sequence shown here is derived from an EMBL/GenBank/DDBJ whole genome shotgun (WGS) entry which is preliminary data.</text>
</comment>
<dbReference type="Proteomes" id="UP001234178">
    <property type="component" value="Unassembled WGS sequence"/>
</dbReference>
<organism evidence="1 2">
    <name type="scientific">Daphnia magna</name>
    <dbReference type="NCBI Taxonomy" id="35525"/>
    <lineage>
        <taxon>Eukaryota</taxon>
        <taxon>Metazoa</taxon>
        <taxon>Ecdysozoa</taxon>
        <taxon>Arthropoda</taxon>
        <taxon>Crustacea</taxon>
        <taxon>Branchiopoda</taxon>
        <taxon>Diplostraca</taxon>
        <taxon>Cladocera</taxon>
        <taxon>Anomopoda</taxon>
        <taxon>Daphniidae</taxon>
        <taxon>Daphnia</taxon>
    </lineage>
</organism>
<evidence type="ECO:0000313" key="1">
    <source>
        <dbReference type="EMBL" id="KAK4026180.1"/>
    </source>
</evidence>
<sequence length="67" mass="7343">MDDDDLLAGSSMSAVQCRFLGIIESSDPLKETIQSINPSINLNKNSNEVTKRSPDISIKTTIAVTRY</sequence>
<keyword evidence="2" id="KW-1185">Reference proteome</keyword>
<protein>
    <submittedName>
        <fullName evidence="1">Uncharacterized protein</fullName>
    </submittedName>
</protein>
<proteinExistence type="predicted"/>
<accession>A0ABR0AM42</accession>
<gene>
    <name evidence="1" type="ORF">OUZ56_015197</name>
</gene>